<gene>
    <name evidence="3" type="ORF">OSB1V03_LOCUS17768</name>
</gene>
<organism evidence="3">
    <name type="scientific">Medioppia subpectinata</name>
    <dbReference type="NCBI Taxonomy" id="1979941"/>
    <lineage>
        <taxon>Eukaryota</taxon>
        <taxon>Metazoa</taxon>
        <taxon>Ecdysozoa</taxon>
        <taxon>Arthropoda</taxon>
        <taxon>Chelicerata</taxon>
        <taxon>Arachnida</taxon>
        <taxon>Acari</taxon>
        <taxon>Acariformes</taxon>
        <taxon>Sarcoptiformes</taxon>
        <taxon>Oribatida</taxon>
        <taxon>Brachypylina</taxon>
        <taxon>Oppioidea</taxon>
        <taxon>Oppiidae</taxon>
        <taxon>Medioppia</taxon>
    </lineage>
</organism>
<keyword evidence="1" id="KW-1133">Transmembrane helix</keyword>
<feature type="transmembrane region" description="Helical" evidence="1">
    <location>
        <begin position="317"/>
        <end position="340"/>
    </location>
</feature>
<feature type="transmembrane region" description="Helical" evidence="1">
    <location>
        <begin position="274"/>
        <end position="296"/>
    </location>
</feature>
<feature type="transmembrane region" description="Helical" evidence="1">
    <location>
        <begin position="242"/>
        <end position="268"/>
    </location>
</feature>
<dbReference type="EMBL" id="CAJPIZ010022022">
    <property type="protein sequence ID" value="CAG2117815.1"/>
    <property type="molecule type" value="Genomic_DNA"/>
</dbReference>
<feature type="transmembrane region" description="Helical" evidence="1">
    <location>
        <begin position="390"/>
        <end position="410"/>
    </location>
</feature>
<feature type="transmembrane region" description="Helical" evidence="1">
    <location>
        <begin position="360"/>
        <end position="378"/>
    </location>
</feature>
<evidence type="ECO:0000313" key="4">
    <source>
        <dbReference type="Proteomes" id="UP000759131"/>
    </source>
</evidence>
<dbReference type="PANTHER" id="PTHR11161:SF0">
    <property type="entry name" value="O-ACYLTRANSFERASE LIKE PROTEIN"/>
    <property type="match status" value="1"/>
</dbReference>
<proteinExistence type="predicted"/>
<dbReference type="InterPro" id="IPR052728">
    <property type="entry name" value="O2_lipid_transport_reg"/>
</dbReference>
<feature type="transmembrane region" description="Helical" evidence="1">
    <location>
        <begin position="147"/>
        <end position="168"/>
    </location>
</feature>
<dbReference type="Proteomes" id="UP000759131">
    <property type="component" value="Unassembled WGS sequence"/>
</dbReference>
<sequence>MYPKPNNESQHRSPLLPDNNTLKLLQAINYFRKTYFRFGVCFPSTCNPKEINRALNTIMSPSGKQYVEIEKECNVKNKDIKRNGYQRTAQSIFITLVILVLLSTAIEFYYNYKTKSFGRKLVIKQSLLIFSAISNTKLLFKKSPKHLNTISTILLIFISLELLGRSYVQPVFYNNIGLRRQNTGITKEFSTAKKFFWLRNSSYSMSIFILMSAIVLAYNICGDKLFNKPILKSISAYNWPHITCNMPSATFSAIFQLHIFAPLLLLLIKLKHVGFAILALLAGVGCFLSIVPRLFMDFRIMPYEVDRMESTTEMSHSFIHYLGSTEQNISTFIVGLVWGYLLRCKPDALNKVGKNGVLCLWVGFMILPQIASAWGETFKATKGGFNEKSFLVWFLSGRVLWALGYGWIVYACRIIQRFFNYQPIQPLAKLAFGIYLSHIIIIGTRLLAIRETYVMTHSGIVSNSQLKN</sequence>
<dbReference type="AlphaFoldDB" id="A0A7R9LF96"/>
<dbReference type="InterPro" id="IPR002656">
    <property type="entry name" value="Acyl_transf_3_dom"/>
</dbReference>
<feature type="transmembrane region" description="Helical" evidence="1">
    <location>
        <begin position="203"/>
        <end position="221"/>
    </location>
</feature>
<dbReference type="Pfam" id="PF01757">
    <property type="entry name" value="Acyl_transf_3"/>
    <property type="match status" value="1"/>
</dbReference>
<dbReference type="EMBL" id="OC876597">
    <property type="protein sequence ID" value="CAD7639380.1"/>
    <property type="molecule type" value="Genomic_DNA"/>
</dbReference>
<dbReference type="OrthoDB" id="118951at2759"/>
<keyword evidence="1" id="KW-0472">Membrane</keyword>
<name>A0A7R9LF96_9ACAR</name>
<keyword evidence="4" id="KW-1185">Reference proteome</keyword>
<dbReference type="PANTHER" id="PTHR11161">
    <property type="entry name" value="O-ACYLTRANSFERASE"/>
    <property type="match status" value="1"/>
</dbReference>
<reference evidence="3" key="1">
    <citation type="submission" date="2020-11" db="EMBL/GenBank/DDBJ databases">
        <authorList>
            <person name="Tran Van P."/>
        </authorList>
    </citation>
    <scope>NUCLEOTIDE SEQUENCE</scope>
</reference>
<accession>A0A7R9LF96</accession>
<feature type="transmembrane region" description="Helical" evidence="1">
    <location>
        <begin position="91"/>
        <end position="110"/>
    </location>
</feature>
<feature type="domain" description="Acyltransferase 3" evidence="2">
    <location>
        <begin position="243"/>
        <end position="442"/>
    </location>
</feature>
<protein>
    <recommendedName>
        <fullName evidence="2">Acyltransferase 3 domain-containing protein</fullName>
    </recommendedName>
</protein>
<evidence type="ECO:0000259" key="2">
    <source>
        <dbReference type="Pfam" id="PF01757"/>
    </source>
</evidence>
<evidence type="ECO:0000256" key="1">
    <source>
        <dbReference type="SAM" id="Phobius"/>
    </source>
</evidence>
<dbReference type="GO" id="GO:0016747">
    <property type="term" value="F:acyltransferase activity, transferring groups other than amino-acyl groups"/>
    <property type="evidence" value="ECO:0007669"/>
    <property type="project" value="InterPro"/>
</dbReference>
<feature type="transmembrane region" description="Helical" evidence="1">
    <location>
        <begin position="430"/>
        <end position="448"/>
    </location>
</feature>
<keyword evidence="1" id="KW-0812">Transmembrane</keyword>
<evidence type="ECO:0000313" key="3">
    <source>
        <dbReference type="EMBL" id="CAD7639380.1"/>
    </source>
</evidence>